<protein>
    <submittedName>
        <fullName evidence="2">Uncharacterized protein</fullName>
    </submittedName>
</protein>
<evidence type="ECO:0000313" key="2">
    <source>
        <dbReference type="EMBL" id="ORL47221.1"/>
    </source>
</evidence>
<gene>
    <name evidence="2" type="ORF">IIF7_00620</name>
</gene>
<sequence length="181" mass="20653">MLSKLIEKPRHKIDGLNSNDKKQLMFSQISWTDYLLAVAILLAIYYLFVGVRYFSSDLKALLAGKRKLTLKPSGFPQNEPLQNGVSKDTSVTTDEETDDEFAEVEHLIEKIQTVITDALGKQLVKEEFRQYLRLVLKEFPSVKTSGLRPSVNELIVSECEKQGIVAFNEEEVDALWSEERQ</sequence>
<name>A0A1Y1T839_9FLAO</name>
<keyword evidence="1" id="KW-1133">Transmembrane helix</keyword>
<evidence type="ECO:0000313" key="3">
    <source>
        <dbReference type="Proteomes" id="UP000192746"/>
    </source>
</evidence>
<dbReference type="STRING" id="1185767.IIF7_00620"/>
<feature type="transmembrane region" description="Helical" evidence="1">
    <location>
        <begin position="34"/>
        <end position="55"/>
    </location>
</feature>
<dbReference type="Proteomes" id="UP000192746">
    <property type="component" value="Unassembled WGS sequence"/>
</dbReference>
<reference evidence="2 3" key="1">
    <citation type="submission" date="2013-04" db="EMBL/GenBank/DDBJ databases">
        <title>Zunongwangia sp. 22II14-10F7 Genome Sequencing.</title>
        <authorList>
            <person name="Lai Q."/>
            <person name="Shao Z."/>
        </authorList>
    </citation>
    <scope>NUCLEOTIDE SEQUENCE [LARGE SCALE GENOMIC DNA]</scope>
    <source>
        <strain evidence="2 3">22II14-10F7</strain>
    </source>
</reference>
<keyword evidence="1" id="KW-0812">Transmembrane</keyword>
<dbReference type="AlphaFoldDB" id="A0A1Y1T839"/>
<comment type="caution">
    <text evidence="2">The sequence shown here is derived from an EMBL/GenBank/DDBJ whole genome shotgun (WGS) entry which is preliminary data.</text>
</comment>
<proteinExistence type="predicted"/>
<organism evidence="2 3">
    <name type="scientific">Zunongwangia atlantica 22II14-10F7</name>
    <dbReference type="NCBI Taxonomy" id="1185767"/>
    <lineage>
        <taxon>Bacteria</taxon>
        <taxon>Pseudomonadati</taxon>
        <taxon>Bacteroidota</taxon>
        <taxon>Flavobacteriia</taxon>
        <taxon>Flavobacteriales</taxon>
        <taxon>Flavobacteriaceae</taxon>
        <taxon>Zunongwangia</taxon>
    </lineage>
</organism>
<evidence type="ECO:0000256" key="1">
    <source>
        <dbReference type="SAM" id="Phobius"/>
    </source>
</evidence>
<keyword evidence="1" id="KW-0472">Membrane</keyword>
<accession>A0A1Y1T839</accession>
<dbReference type="EMBL" id="ARYN01000001">
    <property type="protein sequence ID" value="ORL47221.1"/>
    <property type="molecule type" value="Genomic_DNA"/>
</dbReference>
<keyword evidence="3" id="KW-1185">Reference proteome</keyword>